<accession>A0A0B6ZM69</accession>
<evidence type="ECO:0000313" key="1">
    <source>
        <dbReference type="EMBL" id="CEK68830.1"/>
    </source>
</evidence>
<gene>
    <name evidence="1" type="primary">ORF67914</name>
</gene>
<dbReference type="AlphaFoldDB" id="A0A0B6ZM69"/>
<dbReference type="EMBL" id="HACG01021965">
    <property type="protein sequence ID" value="CEK68830.1"/>
    <property type="molecule type" value="Transcribed_RNA"/>
</dbReference>
<organism evidence="1">
    <name type="scientific">Arion vulgaris</name>
    <dbReference type="NCBI Taxonomy" id="1028688"/>
    <lineage>
        <taxon>Eukaryota</taxon>
        <taxon>Metazoa</taxon>
        <taxon>Spiralia</taxon>
        <taxon>Lophotrochozoa</taxon>
        <taxon>Mollusca</taxon>
        <taxon>Gastropoda</taxon>
        <taxon>Heterobranchia</taxon>
        <taxon>Euthyneura</taxon>
        <taxon>Panpulmonata</taxon>
        <taxon>Eupulmonata</taxon>
        <taxon>Stylommatophora</taxon>
        <taxon>Helicina</taxon>
        <taxon>Arionoidea</taxon>
        <taxon>Arionidae</taxon>
        <taxon>Arion</taxon>
    </lineage>
</organism>
<proteinExistence type="predicted"/>
<protein>
    <submittedName>
        <fullName evidence="1">Uncharacterized protein</fullName>
    </submittedName>
</protein>
<reference evidence="1" key="1">
    <citation type="submission" date="2014-12" db="EMBL/GenBank/DDBJ databases">
        <title>Insight into the proteome of Arion vulgaris.</title>
        <authorList>
            <person name="Aradska J."/>
            <person name="Bulat T."/>
            <person name="Smidak R."/>
            <person name="Sarate P."/>
            <person name="Gangsoo J."/>
            <person name="Sialana F."/>
            <person name="Bilban M."/>
            <person name="Lubec G."/>
        </authorList>
    </citation>
    <scope>NUCLEOTIDE SEQUENCE</scope>
    <source>
        <tissue evidence="1">Skin</tissue>
    </source>
</reference>
<feature type="non-terminal residue" evidence="1">
    <location>
        <position position="140"/>
    </location>
</feature>
<name>A0A0B6ZM69_9EUPU</name>
<sequence>RIGILRRNPRERLNRIKSEVTKASYDAGVNILEYLNSMQDRERLARWSNGNCPNREKTWQNVLKNANAKIADRVAEKINSWQKETDFVKFVETSIIQHFKEQFQLIDKQLEALQDALLDGRETRKFAEAKARDAKTKQTK</sequence>
<feature type="non-terminal residue" evidence="1">
    <location>
        <position position="1"/>
    </location>
</feature>
<dbReference type="PANTHER" id="PTHR26392">
    <property type="entry name" value="MITOGEN-ACTIVATED PROTEIN KINASE KINASE KINASE 7-RELATED"/>
    <property type="match status" value="1"/>
</dbReference>
<dbReference type="PANTHER" id="PTHR26392:SF92">
    <property type="entry name" value="PROTEIN KINASE DOMAIN-CONTAINING PROTEIN"/>
    <property type="match status" value="1"/>
</dbReference>